<feature type="transmembrane region" description="Helical" evidence="1">
    <location>
        <begin position="157"/>
        <end position="181"/>
    </location>
</feature>
<feature type="transmembrane region" description="Helical" evidence="1">
    <location>
        <begin position="118"/>
        <end position="137"/>
    </location>
</feature>
<keyword evidence="1" id="KW-0812">Transmembrane</keyword>
<feature type="transmembrane region" description="Helical" evidence="1">
    <location>
        <begin position="12"/>
        <end position="35"/>
    </location>
</feature>
<dbReference type="Proteomes" id="UP000290288">
    <property type="component" value="Unassembled WGS sequence"/>
</dbReference>
<dbReference type="AlphaFoldDB" id="A0A4Q2D3K0"/>
<dbReference type="STRING" id="2316362.A0A4Q2D3K0"/>
<sequence length="251" mass="28286">MSEVDIRRTFGALLIGGLFATLLAGVVGIQTLIYFKLYPRDSGRLKGLTASIWLLDLLHTIFIWLTLWNYLIEWFGQSSEIDVILWPLSITIILTAILTFLVHCFFAQRIFRLSRKSYVLTIPIVILAVLRLASASVTTGEMIALGSFTEFKRRFTWIFTLGLALSTAVDILITGCLFLLLQTNRSSSRHLNSNLNALIDSLIMYTFETGSMTCAATIVAMILWIVMPHNLIFMGLHFVIGKFYANSYLVT</sequence>
<protein>
    <recommendedName>
        <fullName evidence="2">DUF6534 domain-containing protein</fullName>
    </recommendedName>
</protein>
<dbReference type="PANTHER" id="PTHR40465:SF1">
    <property type="entry name" value="DUF6534 DOMAIN-CONTAINING PROTEIN"/>
    <property type="match status" value="1"/>
</dbReference>
<comment type="caution">
    <text evidence="3">The sequence shown here is derived from an EMBL/GenBank/DDBJ whole genome shotgun (WGS) entry which is preliminary data.</text>
</comment>
<feature type="transmembrane region" description="Helical" evidence="1">
    <location>
        <begin position="83"/>
        <end position="106"/>
    </location>
</feature>
<evidence type="ECO:0000313" key="3">
    <source>
        <dbReference type="EMBL" id="RXW13422.1"/>
    </source>
</evidence>
<reference evidence="3 4" key="1">
    <citation type="submission" date="2019-01" db="EMBL/GenBank/DDBJ databases">
        <title>Draft genome sequence of Psathyrella aberdarensis IHI B618.</title>
        <authorList>
            <person name="Buettner E."/>
            <person name="Kellner H."/>
        </authorList>
    </citation>
    <scope>NUCLEOTIDE SEQUENCE [LARGE SCALE GENOMIC DNA]</scope>
    <source>
        <strain evidence="3 4">IHI B618</strain>
    </source>
</reference>
<organism evidence="3 4">
    <name type="scientific">Candolleomyces aberdarensis</name>
    <dbReference type="NCBI Taxonomy" id="2316362"/>
    <lineage>
        <taxon>Eukaryota</taxon>
        <taxon>Fungi</taxon>
        <taxon>Dikarya</taxon>
        <taxon>Basidiomycota</taxon>
        <taxon>Agaricomycotina</taxon>
        <taxon>Agaricomycetes</taxon>
        <taxon>Agaricomycetidae</taxon>
        <taxon>Agaricales</taxon>
        <taxon>Agaricineae</taxon>
        <taxon>Psathyrellaceae</taxon>
        <taxon>Candolleomyces</taxon>
    </lineage>
</organism>
<evidence type="ECO:0000259" key="2">
    <source>
        <dbReference type="Pfam" id="PF20152"/>
    </source>
</evidence>
<evidence type="ECO:0000256" key="1">
    <source>
        <dbReference type="SAM" id="Phobius"/>
    </source>
</evidence>
<evidence type="ECO:0000313" key="4">
    <source>
        <dbReference type="Proteomes" id="UP000290288"/>
    </source>
</evidence>
<feature type="transmembrane region" description="Helical" evidence="1">
    <location>
        <begin position="47"/>
        <end position="71"/>
    </location>
</feature>
<accession>A0A4Q2D3K0</accession>
<dbReference type="Pfam" id="PF20152">
    <property type="entry name" value="DUF6534"/>
    <property type="match status" value="1"/>
</dbReference>
<dbReference type="PANTHER" id="PTHR40465">
    <property type="entry name" value="CHROMOSOME 1, WHOLE GENOME SHOTGUN SEQUENCE"/>
    <property type="match status" value="1"/>
</dbReference>
<proteinExistence type="predicted"/>
<gene>
    <name evidence="3" type="ORF">EST38_g12431</name>
</gene>
<keyword evidence="1" id="KW-0472">Membrane</keyword>
<keyword evidence="1" id="KW-1133">Transmembrane helix</keyword>
<dbReference type="InterPro" id="IPR045339">
    <property type="entry name" value="DUF6534"/>
</dbReference>
<dbReference type="EMBL" id="SDEE01000921">
    <property type="protein sequence ID" value="RXW13422.1"/>
    <property type="molecule type" value="Genomic_DNA"/>
</dbReference>
<keyword evidence="4" id="KW-1185">Reference proteome</keyword>
<feature type="domain" description="DUF6534" evidence="2">
    <location>
        <begin position="166"/>
        <end position="251"/>
    </location>
</feature>
<dbReference type="OrthoDB" id="3206554at2759"/>
<name>A0A4Q2D3K0_9AGAR</name>